<protein>
    <submittedName>
        <fullName evidence="2">Uncharacterized protein</fullName>
    </submittedName>
</protein>
<organism evidence="1 2">
    <name type="scientific">Mesorhabditis belari</name>
    <dbReference type="NCBI Taxonomy" id="2138241"/>
    <lineage>
        <taxon>Eukaryota</taxon>
        <taxon>Metazoa</taxon>
        <taxon>Ecdysozoa</taxon>
        <taxon>Nematoda</taxon>
        <taxon>Chromadorea</taxon>
        <taxon>Rhabditida</taxon>
        <taxon>Rhabditina</taxon>
        <taxon>Rhabditomorpha</taxon>
        <taxon>Rhabditoidea</taxon>
        <taxon>Rhabditidae</taxon>
        <taxon>Mesorhabditinae</taxon>
        <taxon>Mesorhabditis</taxon>
    </lineage>
</organism>
<reference evidence="2" key="1">
    <citation type="submission" date="2024-02" db="UniProtKB">
        <authorList>
            <consortium name="WormBaseParasite"/>
        </authorList>
    </citation>
    <scope>IDENTIFICATION</scope>
</reference>
<proteinExistence type="predicted"/>
<keyword evidence="1" id="KW-1185">Reference proteome</keyword>
<name>A0AAF3EU25_9BILA</name>
<accession>A0AAF3EU25</accession>
<dbReference type="WBParaSite" id="MBELARI_LOCUS17662">
    <property type="protein sequence ID" value="MBELARI_LOCUS17662"/>
    <property type="gene ID" value="MBELARI_LOCUS17662"/>
</dbReference>
<dbReference type="AlphaFoldDB" id="A0AAF3EU25"/>
<dbReference type="Proteomes" id="UP000887575">
    <property type="component" value="Unassembled WGS sequence"/>
</dbReference>
<sequence>MKDLEPIFKCKNDAIDAQVEKACGKVEMNDEKVPCQEVVKNTKCRSIEYGKVCKVANIEQMTGKLLNFWSKMPEFARCEAELVAAFPK</sequence>
<evidence type="ECO:0000313" key="1">
    <source>
        <dbReference type="Proteomes" id="UP000887575"/>
    </source>
</evidence>
<evidence type="ECO:0000313" key="2">
    <source>
        <dbReference type="WBParaSite" id="MBELARI_LOCUS17662"/>
    </source>
</evidence>